<evidence type="ECO:0000259" key="1">
    <source>
        <dbReference type="Pfam" id="PF13302"/>
    </source>
</evidence>
<name>A0ABP2EX25_AJEDR</name>
<proteinExistence type="predicted"/>
<dbReference type="InterPro" id="IPR000182">
    <property type="entry name" value="GNAT_dom"/>
</dbReference>
<dbReference type="Gene3D" id="3.40.630.30">
    <property type="match status" value="1"/>
</dbReference>
<dbReference type="InterPro" id="IPR051908">
    <property type="entry name" value="Ribosomal_N-acetyltransferase"/>
</dbReference>
<gene>
    <name evidence="2" type="ORF">BDCG_03786</name>
</gene>
<dbReference type="SUPFAM" id="SSF55729">
    <property type="entry name" value="Acyl-CoA N-acyltransferases (Nat)"/>
    <property type="match status" value="1"/>
</dbReference>
<feature type="domain" description="N-acetyltransferase" evidence="1">
    <location>
        <begin position="29"/>
        <end position="174"/>
    </location>
</feature>
<organism evidence="2 3">
    <name type="scientific">Ajellomyces dermatitidis (strain ER-3 / ATCC MYA-2586)</name>
    <name type="common">Blastomyces dermatitidis</name>
    <dbReference type="NCBI Taxonomy" id="559297"/>
    <lineage>
        <taxon>Eukaryota</taxon>
        <taxon>Fungi</taxon>
        <taxon>Dikarya</taxon>
        <taxon>Ascomycota</taxon>
        <taxon>Pezizomycotina</taxon>
        <taxon>Eurotiomycetes</taxon>
        <taxon>Eurotiomycetidae</taxon>
        <taxon>Onygenales</taxon>
        <taxon>Ajellomycetaceae</taxon>
        <taxon>Blastomyces</taxon>
    </lineage>
</organism>
<dbReference type="EMBL" id="EQ999975">
    <property type="protein sequence ID" value="EEQ88666.2"/>
    <property type="molecule type" value="Genomic_DNA"/>
</dbReference>
<dbReference type="Pfam" id="PF13302">
    <property type="entry name" value="Acetyltransf_3"/>
    <property type="match status" value="1"/>
</dbReference>
<dbReference type="Proteomes" id="UP000002039">
    <property type="component" value="Unassembled WGS sequence"/>
</dbReference>
<dbReference type="InterPro" id="IPR016181">
    <property type="entry name" value="Acyl_CoA_acyltransferase"/>
</dbReference>
<keyword evidence="3" id="KW-1185">Reference proteome</keyword>
<sequence length="236" mass="26985">MAEPQFGPVVPENPAIPPIRKSLHGQTISLEPLTLEHADSLFTCLGGTDNGSIWDYMPDGPFTSEAEFDIFIASLAKSEQRVFFSVIDRTGLNAHYRGKAIGFLSLLRIDVSNRVVEIGFVTFARMLQRTTAATEVFYLMLKYVFDELHFRRCEWKCNDFNEPSKRAAIRLGFVFEGVFRNHMIVKGRNRDSAWFSIVDHEWEGEVMVALEKWLSAGNFDAEGRQKQDLVSIRQER</sequence>
<evidence type="ECO:0000313" key="3">
    <source>
        <dbReference type="Proteomes" id="UP000002039"/>
    </source>
</evidence>
<dbReference type="RefSeq" id="XP_045275745.1">
    <property type="nucleotide sequence ID" value="XM_045419446.1"/>
</dbReference>
<evidence type="ECO:0000313" key="2">
    <source>
        <dbReference type="EMBL" id="EEQ88666.2"/>
    </source>
</evidence>
<reference evidence="3" key="1">
    <citation type="journal article" date="2015" name="PLoS Genet.">
        <title>The dynamic genome and transcriptome of the human fungal pathogen Blastomyces and close relative Emmonsia.</title>
        <authorList>
            <person name="Munoz J.F."/>
            <person name="Gauthier G.M."/>
            <person name="Desjardins C.A."/>
            <person name="Gallo J.E."/>
            <person name="Holder J."/>
            <person name="Sullivan T.D."/>
            <person name="Marty A.J."/>
            <person name="Carmen J.C."/>
            <person name="Chen Z."/>
            <person name="Ding L."/>
            <person name="Gujja S."/>
            <person name="Magrini V."/>
            <person name="Misas E."/>
            <person name="Mitreva M."/>
            <person name="Priest M."/>
            <person name="Saif S."/>
            <person name="Whiston E.A."/>
            <person name="Young S."/>
            <person name="Zeng Q."/>
            <person name="Goldman W.E."/>
            <person name="Mardis E.R."/>
            <person name="Taylor J.W."/>
            <person name="McEwen J.G."/>
            <person name="Clay O.K."/>
            <person name="Klein B.S."/>
            <person name="Cuomo C.A."/>
        </authorList>
    </citation>
    <scope>NUCLEOTIDE SEQUENCE [LARGE SCALE GENOMIC DNA]</scope>
    <source>
        <strain evidence="3">ER-3 / ATCC MYA-2586</strain>
    </source>
</reference>
<accession>A0ABP2EX25</accession>
<protein>
    <submittedName>
        <fullName evidence="2">GNAT family acetyltransferase</fullName>
    </submittedName>
</protein>
<dbReference type="PANTHER" id="PTHR43441:SF2">
    <property type="entry name" value="FAMILY ACETYLTRANSFERASE, PUTATIVE (AFU_ORTHOLOGUE AFUA_7G00850)-RELATED"/>
    <property type="match status" value="1"/>
</dbReference>
<dbReference type="PANTHER" id="PTHR43441">
    <property type="entry name" value="RIBOSOMAL-PROTEIN-SERINE ACETYLTRANSFERASE"/>
    <property type="match status" value="1"/>
</dbReference>
<dbReference type="GeneID" id="69026039"/>